<proteinExistence type="predicted"/>
<protein>
    <submittedName>
        <fullName evidence="1">Uncharacterized protein</fullName>
    </submittedName>
</protein>
<reference evidence="1" key="1">
    <citation type="submission" date="2022-06" db="EMBL/GenBank/DDBJ databases">
        <title>Phylogenomic reconstructions and comparative analyses of Kickxellomycotina fungi.</title>
        <authorList>
            <person name="Reynolds N.K."/>
            <person name="Stajich J.E."/>
            <person name="Barry K."/>
            <person name="Grigoriev I.V."/>
            <person name="Crous P."/>
            <person name="Smith M.E."/>
        </authorList>
    </citation>
    <scope>NUCLEOTIDE SEQUENCE</scope>
    <source>
        <strain evidence="1">RSA 2271</strain>
    </source>
</reference>
<comment type="caution">
    <text evidence="1">The sequence shown here is derived from an EMBL/GenBank/DDBJ whole genome shotgun (WGS) entry which is preliminary data.</text>
</comment>
<evidence type="ECO:0000313" key="1">
    <source>
        <dbReference type="EMBL" id="KAJ1679909.1"/>
    </source>
</evidence>
<name>A0ACC1HZP7_9FUNG</name>
<sequence>TLEARVTGSDVEVAFNDWPKNIRENLLPVDKSFILPQVIEDKSPILLTRPCCSGKTMFLSMSNDFFEVPRGETLEDKQVRYRDTMVGAIPGFIDKYCGRYPVIRLDLKESDALPSWHIAHFLEIQGEIDASEERLSALKRELCEKRKLIDTDITSCTGILKSLVQFLNAYHGRECILLIDKLNAPILAASKDNRDAIKNHIRDMLAPVVKNTEVLLSKCIMVGVNPVNPTELGFDVNNFTALPLHYALRKSYTDDFLKCGDMLYLVVFGFTEDEVRKLIVTRVFPGPGKEEMVDIALNVARTWYDGYYVFKNFCIYNPRSVMNFIKALTEGGACSNEAEVFAKAQPYWIDTGSTELLTQMYNELKKINPSISRVLLWMGLDYLSLKNSIEPSASPRTSIQVELSESFGENTIQKTTPYFDERTKEVTVRIAALEDQDSLTDNPTLDKFMTMAYCYGYLTMIREEFLVIPNREVLGFWTQLIINKTGSPDEPSLLRDSRSLTESLVSWNLSEFCDGLEQDFLDYLAKVDPGTSEYSYHESLLLQICLGVDPSQYDCRSEFSVDSGRTGIYLIPKAKGGTGILIESKSTNKDEITDDDCSSSSADADPELLTDASAAAAATTSTTVRSSQDVQGSPQGGDRADRGK</sequence>
<dbReference type="Proteomes" id="UP001145114">
    <property type="component" value="Unassembled WGS sequence"/>
</dbReference>
<gene>
    <name evidence="1" type="ORF">EV182_001073</name>
</gene>
<dbReference type="EMBL" id="JAMZIH010000121">
    <property type="protein sequence ID" value="KAJ1679909.1"/>
    <property type="molecule type" value="Genomic_DNA"/>
</dbReference>
<organism evidence="1 2">
    <name type="scientific">Spiromyces aspiralis</name>
    <dbReference type="NCBI Taxonomy" id="68401"/>
    <lineage>
        <taxon>Eukaryota</taxon>
        <taxon>Fungi</taxon>
        <taxon>Fungi incertae sedis</taxon>
        <taxon>Zoopagomycota</taxon>
        <taxon>Kickxellomycotina</taxon>
        <taxon>Kickxellomycetes</taxon>
        <taxon>Kickxellales</taxon>
        <taxon>Kickxellaceae</taxon>
        <taxon>Spiromyces</taxon>
    </lineage>
</organism>
<feature type="non-terminal residue" evidence="1">
    <location>
        <position position="1"/>
    </location>
</feature>
<evidence type="ECO:0000313" key="2">
    <source>
        <dbReference type="Proteomes" id="UP001145114"/>
    </source>
</evidence>
<accession>A0ACC1HZP7</accession>
<keyword evidence="2" id="KW-1185">Reference proteome</keyword>